<evidence type="ECO:0000256" key="7">
    <source>
        <dbReference type="HAMAP-Rule" id="MF_00060"/>
    </source>
</evidence>
<keyword evidence="5 7" id="KW-0547">Nucleotide-binding</keyword>
<feature type="binding site" evidence="7">
    <location>
        <position position="8"/>
    </location>
    <ligand>
        <name>a divalent metal cation</name>
        <dbReference type="ChEBI" id="CHEBI:60240"/>
    </ligand>
</feature>
<feature type="binding site" evidence="7">
    <location>
        <position position="40"/>
    </location>
    <ligand>
        <name>a divalent metal cation</name>
        <dbReference type="ChEBI" id="CHEBI:60240"/>
    </ligand>
</feature>
<keyword evidence="3 7" id="KW-0963">Cytoplasm</keyword>
<dbReference type="EC" id="3.1.3.5" evidence="7"/>
<evidence type="ECO:0000256" key="3">
    <source>
        <dbReference type="ARBA" id="ARBA00022490"/>
    </source>
</evidence>
<dbReference type="Proteomes" id="UP001595711">
    <property type="component" value="Unassembled WGS sequence"/>
</dbReference>
<protein>
    <recommendedName>
        <fullName evidence="7">5'-nucleotidase SurE</fullName>
        <ecNumber evidence="7">3.1.3.5</ecNumber>
    </recommendedName>
    <alternativeName>
        <fullName evidence="7">Nucleoside 5'-monophosphate phosphohydrolase</fullName>
    </alternativeName>
</protein>
<dbReference type="Pfam" id="PF01975">
    <property type="entry name" value="SurE"/>
    <property type="match status" value="1"/>
</dbReference>
<dbReference type="PANTHER" id="PTHR30457">
    <property type="entry name" value="5'-NUCLEOTIDASE SURE"/>
    <property type="match status" value="1"/>
</dbReference>
<sequence>MRILVSNDDGIHAPGLKVLEKVAKSLSKDVWVVAPEFEQSGASHSLTLTLPLRLRKINARRYAVRGTPTDCVMLAMHELFKDKKPDLLLSGINRGGNLGEDVTYSGTVAVAMEGALLGVPSIALSQVFTHGHAVKWKTAETHAPKVIRKLLKTGWSASTLINVNFPDVAADAVTGIEVVKQGKRDLTDLLLDARVDARGVPYYWIGFRRQKNKAKRQTDLGATDNGAISVTPLQLDLTHDAGIRALKSALT</sequence>
<dbReference type="NCBIfam" id="NF001490">
    <property type="entry name" value="PRK00346.1-4"/>
    <property type="match status" value="1"/>
</dbReference>
<evidence type="ECO:0000313" key="9">
    <source>
        <dbReference type="EMBL" id="MFC3677457.1"/>
    </source>
</evidence>
<comment type="cofactor">
    <cofactor evidence="7">
        <name>a divalent metal cation</name>
        <dbReference type="ChEBI" id="CHEBI:60240"/>
    </cofactor>
    <text evidence="7">Binds 1 divalent metal cation per subunit.</text>
</comment>
<keyword evidence="6 7" id="KW-0378">Hydrolase</keyword>
<comment type="catalytic activity">
    <reaction evidence="1 7">
        <text>a ribonucleoside 5'-phosphate + H2O = a ribonucleoside + phosphate</text>
        <dbReference type="Rhea" id="RHEA:12484"/>
        <dbReference type="ChEBI" id="CHEBI:15377"/>
        <dbReference type="ChEBI" id="CHEBI:18254"/>
        <dbReference type="ChEBI" id="CHEBI:43474"/>
        <dbReference type="ChEBI" id="CHEBI:58043"/>
        <dbReference type="EC" id="3.1.3.5"/>
    </reaction>
</comment>
<evidence type="ECO:0000256" key="6">
    <source>
        <dbReference type="ARBA" id="ARBA00022801"/>
    </source>
</evidence>
<evidence type="ECO:0000259" key="8">
    <source>
        <dbReference type="Pfam" id="PF01975"/>
    </source>
</evidence>
<dbReference type="PANTHER" id="PTHR30457:SF12">
    <property type="entry name" value="5'_3'-NUCLEOTIDASE SURE"/>
    <property type="match status" value="1"/>
</dbReference>
<evidence type="ECO:0000256" key="1">
    <source>
        <dbReference type="ARBA" id="ARBA00000815"/>
    </source>
</evidence>
<dbReference type="InterPro" id="IPR036523">
    <property type="entry name" value="SurE-like_sf"/>
</dbReference>
<dbReference type="SUPFAM" id="SSF64167">
    <property type="entry name" value="SurE-like"/>
    <property type="match status" value="1"/>
</dbReference>
<dbReference type="HAMAP" id="MF_00060">
    <property type="entry name" value="SurE"/>
    <property type="match status" value="1"/>
</dbReference>
<dbReference type="InterPro" id="IPR030048">
    <property type="entry name" value="SurE"/>
</dbReference>
<dbReference type="RefSeq" id="WP_379729000.1">
    <property type="nucleotide sequence ID" value="NZ_JBHRYJ010000004.1"/>
</dbReference>
<keyword evidence="10" id="KW-1185">Reference proteome</keyword>
<dbReference type="Gene3D" id="3.40.1210.10">
    <property type="entry name" value="Survival protein SurE-like phosphatase/nucleotidase"/>
    <property type="match status" value="1"/>
</dbReference>
<feature type="domain" description="Survival protein SurE-like phosphatase/nucleotidase" evidence="8">
    <location>
        <begin position="3"/>
        <end position="186"/>
    </location>
</feature>
<proteinExistence type="inferred from homology"/>
<evidence type="ECO:0000256" key="2">
    <source>
        <dbReference type="ARBA" id="ARBA00011062"/>
    </source>
</evidence>
<comment type="function">
    <text evidence="7">Nucleotidase that shows phosphatase activity on nucleoside 5'-monophosphates.</text>
</comment>
<comment type="similarity">
    <text evidence="2 7">Belongs to the SurE nucleotidase family.</text>
</comment>
<reference evidence="10" key="1">
    <citation type="journal article" date="2019" name="Int. J. Syst. Evol. Microbiol.">
        <title>The Global Catalogue of Microorganisms (GCM) 10K type strain sequencing project: providing services to taxonomists for standard genome sequencing and annotation.</title>
        <authorList>
            <consortium name="The Broad Institute Genomics Platform"/>
            <consortium name="The Broad Institute Genome Sequencing Center for Infectious Disease"/>
            <person name="Wu L."/>
            <person name="Ma J."/>
        </authorList>
    </citation>
    <scope>NUCLEOTIDE SEQUENCE [LARGE SCALE GENOMIC DNA]</scope>
    <source>
        <strain evidence="10">KCTC 42182</strain>
    </source>
</reference>
<dbReference type="GO" id="GO:0008254">
    <property type="term" value="F:3'-nucleotidase activity"/>
    <property type="evidence" value="ECO:0007669"/>
    <property type="project" value="UniProtKB-EC"/>
</dbReference>
<evidence type="ECO:0000256" key="5">
    <source>
        <dbReference type="ARBA" id="ARBA00022741"/>
    </source>
</evidence>
<feature type="binding site" evidence="7">
    <location>
        <position position="93"/>
    </location>
    <ligand>
        <name>a divalent metal cation</name>
        <dbReference type="ChEBI" id="CHEBI:60240"/>
    </ligand>
</feature>
<feature type="binding site" evidence="7">
    <location>
        <position position="9"/>
    </location>
    <ligand>
        <name>a divalent metal cation</name>
        <dbReference type="ChEBI" id="CHEBI:60240"/>
    </ligand>
</feature>
<evidence type="ECO:0000256" key="4">
    <source>
        <dbReference type="ARBA" id="ARBA00022723"/>
    </source>
</evidence>
<evidence type="ECO:0000313" key="10">
    <source>
        <dbReference type="Proteomes" id="UP001595711"/>
    </source>
</evidence>
<accession>A0ABV7VL31</accession>
<comment type="subcellular location">
    <subcellularLocation>
        <location evidence="7">Cytoplasm</location>
    </subcellularLocation>
</comment>
<gene>
    <name evidence="7 9" type="primary">surE</name>
    <name evidence="9" type="ORF">ACFOOQ_18025</name>
</gene>
<keyword evidence="4 7" id="KW-0479">Metal-binding</keyword>
<comment type="caution">
    <text evidence="9">The sequence shown here is derived from an EMBL/GenBank/DDBJ whole genome shotgun (WGS) entry which is preliminary data.</text>
</comment>
<dbReference type="NCBIfam" id="TIGR00087">
    <property type="entry name" value="surE"/>
    <property type="match status" value="1"/>
</dbReference>
<dbReference type="InterPro" id="IPR002828">
    <property type="entry name" value="SurE-like_Pase/nucleotidase"/>
</dbReference>
<name>A0ABV7VL31_9PROT</name>
<organism evidence="9 10">
    <name type="scientific">Ferrovibrio xuzhouensis</name>
    <dbReference type="NCBI Taxonomy" id="1576914"/>
    <lineage>
        <taxon>Bacteria</taxon>
        <taxon>Pseudomonadati</taxon>
        <taxon>Pseudomonadota</taxon>
        <taxon>Alphaproteobacteria</taxon>
        <taxon>Rhodospirillales</taxon>
        <taxon>Rhodospirillaceae</taxon>
        <taxon>Ferrovibrio</taxon>
    </lineage>
</organism>
<dbReference type="EMBL" id="JBHRYJ010000004">
    <property type="protein sequence ID" value="MFC3677457.1"/>
    <property type="molecule type" value="Genomic_DNA"/>
</dbReference>